<gene>
    <name evidence="2" type="ORF">MSL71_47790</name>
</gene>
<feature type="compositionally biased region" description="Basic and acidic residues" evidence="1">
    <location>
        <begin position="17"/>
        <end position="29"/>
    </location>
</feature>
<dbReference type="EMBL" id="CAADHO010000013">
    <property type="protein sequence ID" value="VFQ47093.1"/>
    <property type="molecule type" value="Genomic_DNA"/>
</dbReference>
<evidence type="ECO:0000313" key="2">
    <source>
        <dbReference type="EMBL" id="VFQ47093.1"/>
    </source>
</evidence>
<feature type="region of interest" description="Disordered" evidence="1">
    <location>
        <begin position="1"/>
        <end position="38"/>
    </location>
</feature>
<reference evidence="2 3" key="1">
    <citation type="submission" date="2019-03" db="EMBL/GenBank/DDBJ databases">
        <authorList>
            <person name="Nijsse B."/>
        </authorList>
    </citation>
    <scope>NUCLEOTIDE SEQUENCE [LARGE SCALE GENOMIC DNA]</scope>
    <source>
        <strain evidence="2">Desulfoluna butyratoxydans MSL71</strain>
    </source>
</reference>
<sequence length="38" mass="4432">MAGNRPHLQTSYFVRSDTLRRPDRKRDCDQAGVRGKSR</sequence>
<proteinExistence type="predicted"/>
<protein>
    <submittedName>
        <fullName evidence="2">Uncharacterized protein</fullName>
    </submittedName>
</protein>
<keyword evidence="3" id="KW-1185">Reference proteome</keyword>
<dbReference type="AlphaFoldDB" id="A0A4U8YZC7"/>
<evidence type="ECO:0000256" key="1">
    <source>
        <dbReference type="SAM" id="MobiDB-lite"/>
    </source>
</evidence>
<evidence type="ECO:0000313" key="3">
    <source>
        <dbReference type="Proteomes" id="UP000507962"/>
    </source>
</evidence>
<dbReference type="Proteomes" id="UP000507962">
    <property type="component" value="Unassembled WGS sequence"/>
</dbReference>
<name>A0A4U8YZC7_9BACT</name>
<organism evidence="2 3">
    <name type="scientific">Desulfoluna butyratoxydans</name>
    <dbReference type="NCBI Taxonomy" id="231438"/>
    <lineage>
        <taxon>Bacteria</taxon>
        <taxon>Pseudomonadati</taxon>
        <taxon>Thermodesulfobacteriota</taxon>
        <taxon>Desulfobacteria</taxon>
        <taxon>Desulfobacterales</taxon>
        <taxon>Desulfolunaceae</taxon>
        <taxon>Desulfoluna</taxon>
    </lineage>
</organism>
<accession>A0A4U8YZC7</accession>